<dbReference type="Proteomes" id="UP001218218">
    <property type="component" value="Unassembled WGS sequence"/>
</dbReference>
<sequence length="594" mass="65574">MGQRHQVFLVARVVPSAGGEARYRCVAAYHHQWCYGRLPLVAARRFLTLLKQKDNAKLVSEEVRALQGKYGPGTSKPRLPDVPCPYTTFLMASSWCVDLGKPIYGSGVSFKNSVMEAHMGSTEGDNNDGITVFDITDPANPSYCFVSTFGLEAGDEVEARVPLSAEEYCRAYYPVPTDNELKKEGAKEMEQDVQAKIDALRDERLMTLNVLAEAWPKEYEYSAPTNPAEDTESSNLASNPIPSLVELSLKPAVEQAVQTGETEGLEDLVWHPGKADLIKPILRDQKPFPDSGLPLLTKVIQQQSDKSPLDLSGFSLTDSQLISLFSFPGVEKVEVLDLSHNPNITTDVLRQLLPVTSKLRHLILLNTSITDEKLYELLIQEPKLFLSVEQLTHPAFLSWQDPARYPNGFAYVGFHGGQSACSASLPVFTPATVVQSLTDFLGPIADLDDYESYGFFGTSLVPQAAFASAVRSADQPWSARHVHCFPALTDTPFDGRGWLFAATWASMYEHSASHYGFVSLEPQTVPPKVRKICDLGAFLEEMAAEGRPPAAEAAVKNLEKIFADLGSKKGATLFTEADFPPFMEKFVAYSRRRY</sequence>
<accession>A0AAD7AUI5</accession>
<gene>
    <name evidence="1" type="ORF">DFH08DRAFT_830651</name>
</gene>
<dbReference type="AlphaFoldDB" id="A0AAD7AUI5"/>
<evidence type="ECO:0000313" key="1">
    <source>
        <dbReference type="EMBL" id="KAJ7368192.1"/>
    </source>
</evidence>
<comment type="caution">
    <text evidence="1">The sequence shown here is derived from an EMBL/GenBank/DDBJ whole genome shotgun (WGS) entry which is preliminary data.</text>
</comment>
<name>A0AAD7AUI5_9AGAR</name>
<proteinExistence type="predicted"/>
<evidence type="ECO:0000313" key="2">
    <source>
        <dbReference type="Proteomes" id="UP001218218"/>
    </source>
</evidence>
<reference evidence="1" key="1">
    <citation type="submission" date="2023-03" db="EMBL/GenBank/DDBJ databases">
        <title>Massive genome expansion in bonnet fungi (Mycena s.s.) driven by repeated elements and novel gene families across ecological guilds.</title>
        <authorList>
            <consortium name="Lawrence Berkeley National Laboratory"/>
            <person name="Harder C.B."/>
            <person name="Miyauchi S."/>
            <person name="Viragh M."/>
            <person name="Kuo A."/>
            <person name="Thoen E."/>
            <person name="Andreopoulos B."/>
            <person name="Lu D."/>
            <person name="Skrede I."/>
            <person name="Drula E."/>
            <person name="Henrissat B."/>
            <person name="Morin E."/>
            <person name="Kohler A."/>
            <person name="Barry K."/>
            <person name="LaButti K."/>
            <person name="Morin E."/>
            <person name="Salamov A."/>
            <person name="Lipzen A."/>
            <person name="Mereny Z."/>
            <person name="Hegedus B."/>
            <person name="Baldrian P."/>
            <person name="Stursova M."/>
            <person name="Weitz H."/>
            <person name="Taylor A."/>
            <person name="Grigoriev I.V."/>
            <person name="Nagy L.G."/>
            <person name="Martin F."/>
            <person name="Kauserud H."/>
        </authorList>
    </citation>
    <scope>NUCLEOTIDE SEQUENCE</scope>
    <source>
        <strain evidence="1">CBHHK002</strain>
    </source>
</reference>
<keyword evidence="2" id="KW-1185">Reference proteome</keyword>
<protein>
    <submittedName>
        <fullName evidence="1">Uncharacterized protein</fullName>
    </submittedName>
</protein>
<dbReference type="EMBL" id="JARIHO010000001">
    <property type="protein sequence ID" value="KAJ7368192.1"/>
    <property type="molecule type" value="Genomic_DNA"/>
</dbReference>
<dbReference type="InterPro" id="IPR032675">
    <property type="entry name" value="LRR_dom_sf"/>
</dbReference>
<dbReference type="Gene3D" id="3.80.10.10">
    <property type="entry name" value="Ribonuclease Inhibitor"/>
    <property type="match status" value="1"/>
</dbReference>
<organism evidence="1 2">
    <name type="scientific">Mycena albidolilacea</name>
    <dbReference type="NCBI Taxonomy" id="1033008"/>
    <lineage>
        <taxon>Eukaryota</taxon>
        <taxon>Fungi</taxon>
        <taxon>Dikarya</taxon>
        <taxon>Basidiomycota</taxon>
        <taxon>Agaricomycotina</taxon>
        <taxon>Agaricomycetes</taxon>
        <taxon>Agaricomycetidae</taxon>
        <taxon>Agaricales</taxon>
        <taxon>Marasmiineae</taxon>
        <taxon>Mycenaceae</taxon>
        <taxon>Mycena</taxon>
    </lineage>
</organism>
<dbReference type="SUPFAM" id="SSF52047">
    <property type="entry name" value="RNI-like"/>
    <property type="match status" value="1"/>
</dbReference>